<dbReference type="STRING" id="1697053.AKN87_03985"/>
<accession>A0A0K1XCE4</accession>
<dbReference type="Gene3D" id="2.40.50.100">
    <property type="match status" value="1"/>
</dbReference>
<sequence>MAKKRFAWAVLVLSLVVAVALIWHYRLPRVELITTELTAIEQRVVASGELRYQQVHQVAAEITGTVTARKVREGDQVQAEQLLITLDRQQADNALKQAQMLLTQALKSRQPQLQAALTEAIAQRQQAQRELDRRLDLAKRGFLSQEAVEQARLQLQRLQQQQQQALLANQDLSLQGAELRRLQEQVAAAQLSVDKTQIMAPFSGVILSKEVEQGDVVQPGQRLLTLADTGSLEVIMALDEQYSAPVSLGQRASVIIDAWPEQELTGQVSFIAPQVDASRGTLDIHIQLARWPAAIIPKHGMTASVTLHVAQRQQAVVLDRAVLAWDQQQQPFVWVLDAAQRLHKQVIELGLTNQQSVEVVKGLAPKQWVVIPQPSLRAGQRVRYDTQ</sequence>
<comment type="similarity">
    <text evidence="2">Belongs to the membrane fusion protein (MFP) (TC 8.A.1) family.</text>
</comment>
<dbReference type="InterPro" id="IPR058625">
    <property type="entry name" value="MdtA-like_BSH"/>
</dbReference>
<dbReference type="InterPro" id="IPR006143">
    <property type="entry name" value="RND_pump_MFP"/>
</dbReference>
<dbReference type="GO" id="GO:1990281">
    <property type="term" value="C:efflux pump complex"/>
    <property type="evidence" value="ECO:0007669"/>
    <property type="project" value="TreeGrafter"/>
</dbReference>
<comment type="subcellular location">
    <subcellularLocation>
        <location evidence="1">Cell envelope</location>
    </subcellularLocation>
</comment>
<keyword evidence="3" id="KW-0813">Transport</keyword>
<reference evidence="9 10" key="1">
    <citation type="journal article" date="2015" name="Genome Announc.">
        <title>Genome Sequences of Oblitimonas alkaliphila gen. nov. sp. nov. (Proposed), a Novel Bacterium of the Pseudomonadaceae Family.</title>
        <authorList>
            <person name="Lauer A.C."/>
            <person name="Nicholson A.C."/>
            <person name="Humrighouse B.W."/>
            <person name="Emery B."/>
            <person name="Drobish A."/>
            <person name="Juieng P."/>
            <person name="Loparev V."/>
            <person name="McQuiston J.R."/>
        </authorList>
    </citation>
    <scope>NUCLEOTIDE SEQUENCE [LARGE SCALE GENOMIC DNA]</scope>
    <source>
        <strain evidence="9 10">E5571</strain>
    </source>
</reference>
<organism evidence="9 10">
    <name type="scientific">Thiopseudomonas alkaliphila</name>
    <dbReference type="NCBI Taxonomy" id="1697053"/>
    <lineage>
        <taxon>Bacteria</taxon>
        <taxon>Pseudomonadati</taxon>
        <taxon>Pseudomonadota</taxon>
        <taxon>Gammaproteobacteria</taxon>
        <taxon>Pseudomonadales</taxon>
        <taxon>Pseudomonadaceae</taxon>
        <taxon>Thiopseudomonas</taxon>
    </lineage>
</organism>
<feature type="coiled-coil region" evidence="5">
    <location>
        <begin position="110"/>
        <end position="199"/>
    </location>
</feature>
<dbReference type="InterPro" id="IPR058792">
    <property type="entry name" value="Beta-barrel_RND_2"/>
</dbReference>
<evidence type="ECO:0000259" key="6">
    <source>
        <dbReference type="Pfam" id="PF25917"/>
    </source>
</evidence>
<evidence type="ECO:0000259" key="8">
    <source>
        <dbReference type="Pfam" id="PF25967"/>
    </source>
</evidence>
<evidence type="ECO:0000256" key="1">
    <source>
        <dbReference type="ARBA" id="ARBA00004196"/>
    </source>
</evidence>
<dbReference type="GO" id="GO:0015562">
    <property type="term" value="F:efflux transmembrane transporter activity"/>
    <property type="evidence" value="ECO:0007669"/>
    <property type="project" value="TreeGrafter"/>
</dbReference>
<evidence type="ECO:0000256" key="2">
    <source>
        <dbReference type="ARBA" id="ARBA00009477"/>
    </source>
</evidence>
<evidence type="ECO:0000256" key="5">
    <source>
        <dbReference type="SAM" id="Coils"/>
    </source>
</evidence>
<dbReference type="Gene3D" id="1.10.287.470">
    <property type="entry name" value="Helix hairpin bin"/>
    <property type="match status" value="1"/>
</dbReference>
<evidence type="ECO:0000259" key="7">
    <source>
        <dbReference type="Pfam" id="PF25954"/>
    </source>
</evidence>
<dbReference type="PANTHER" id="PTHR30469:SF38">
    <property type="entry name" value="HLYD FAMILY SECRETION PROTEIN"/>
    <property type="match status" value="1"/>
</dbReference>
<evidence type="ECO:0000256" key="3">
    <source>
        <dbReference type="ARBA" id="ARBA00022448"/>
    </source>
</evidence>
<dbReference type="Pfam" id="PF25954">
    <property type="entry name" value="Beta-barrel_RND_2"/>
    <property type="match status" value="1"/>
</dbReference>
<dbReference type="Proteomes" id="UP000063953">
    <property type="component" value="Chromosome"/>
</dbReference>
<feature type="domain" description="Multidrug resistance protein MdtA-like barrel-sandwich hybrid" evidence="6">
    <location>
        <begin position="57"/>
        <end position="223"/>
    </location>
</feature>
<name>A0A0K1XCE4_9GAMM</name>
<dbReference type="Pfam" id="PF25967">
    <property type="entry name" value="RND-MFP_C"/>
    <property type="match status" value="1"/>
</dbReference>
<dbReference type="AlphaFoldDB" id="A0A0K1XCE4"/>
<feature type="domain" description="Multidrug resistance protein MdtA-like C-terminal permuted SH3" evidence="8">
    <location>
        <begin position="314"/>
        <end position="371"/>
    </location>
</feature>
<dbReference type="EMBL" id="CP012365">
    <property type="protein sequence ID" value="AKX58842.1"/>
    <property type="molecule type" value="Genomic_DNA"/>
</dbReference>
<evidence type="ECO:0000313" key="9">
    <source>
        <dbReference type="EMBL" id="AKX58842.1"/>
    </source>
</evidence>
<keyword evidence="10" id="KW-1185">Reference proteome</keyword>
<protein>
    <submittedName>
        <fullName evidence="9">Uncharacterized protein</fullName>
    </submittedName>
</protein>
<dbReference type="PANTHER" id="PTHR30469">
    <property type="entry name" value="MULTIDRUG RESISTANCE PROTEIN MDTA"/>
    <property type="match status" value="1"/>
</dbReference>
<gene>
    <name evidence="9" type="ORF">AKN88_02010</name>
</gene>
<dbReference type="InterPro" id="IPR058627">
    <property type="entry name" value="MdtA-like_C"/>
</dbReference>
<dbReference type="NCBIfam" id="TIGR01730">
    <property type="entry name" value="RND_mfp"/>
    <property type="match status" value="1"/>
</dbReference>
<dbReference type="SUPFAM" id="SSF111369">
    <property type="entry name" value="HlyD-like secretion proteins"/>
    <property type="match status" value="1"/>
</dbReference>
<evidence type="ECO:0000256" key="4">
    <source>
        <dbReference type="ARBA" id="ARBA00023054"/>
    </source>
</evidence>
<dbReference type="RefSeq" id="WP_053099751.1">
    <property type="nucleotide sequence ID" value="NZ_CP012365.1"/>
</dbReference>
<dbReference type="Pfam" id="PF25917">
    <property type="entry name" value="BSH_RND"/>
    <property type="match status" value="1"/>
</dbReference>
<feature type="domain" description="CusB-like beta-barrel" evidence="7">
    <location>
        <begin position="236"/>
        <end position="308"/>
    </location>
</feature>
<proteinExistence type="inferred from homology"/>
<dbReference type="Gene3D" id="2.40.420.20">
    <property type="match status" value="1"/>
</dbReference>
<keyword evidence="4 5" id="KW-0175">Coiled coil</keyword>
<dbReference type="Gene3D" id="2.40.30.170">
    <property type="match status" value="1"/>
</dbReference>
<evidence type="ECO:0000313" key="10">
    <source>
        <dbReference type="Proteomes" id="UP000063953"/>
    </source>
</evidence>